<dbReference type="OrthoDB" id="1271223at2759"/>
<feature type="transmembrane region" description="Helical" evidence="1">
    <location>
        <begin position="78"/>
        <end position="102"/>
    </location>
</feature>
<organism evidence="3 4">
    <name type="scientific">Cuscuta europaea</name>
    <name type="common">European dodder</name>
    <dbReference type="NCBI Taxonomy" id="41803"/>
    <lineage>
        <taxon>Eukaryota</taxon>
        <taxon>Viridiplantae</taxon>
        <taxon>Streptophyta</taxon>
        <taxon>Embryophyta</taxon>
        <taxon>Tracheophyta</taxon>
        <taxon>Spermatophyta</taxon>
        <taxon>Magnoliopsida</taxon>
        <taxon>eudicotyledons</taxon>
        <taxon>Gunneridae</taxon>
        <taxon>Pentapetalae</taxon>
        <taxon>asterids</taxon>
        <taxon>lamiids</taxon>
        <taxon>Solanales</taxon>
        <taxon>Convolvulaceae</taxon>
        <taxon>Cuscuteae</taxon>
        <taxon>Cuscuta</taxon>
        <taxon>Cuscuta subgen. Cuscuta</taxon>
    </lineage>
</organism>
<sequence>MLSQNWKEFMVMRFQWDALYYPLLWSLYIIVLSLLLVPKTIISFSRRQLSTCGMNFNNNRELVNNVRWIMTELYSVQWVWVGMIGYLFYLILCPWLCGQGLAEGEKGYMTYRGWAFKFLTKENIQFVGFPDVMVVVIPHLYVVVLPTCLVIGALVVEAGVHRDSMRFLSGKKEDDFDSKKGSNALPHSVRWIRKVLMLICLTICCVHFLSCRVLSKAYEMNVFIHFPIYSISVPWLLVFAIYRTRKI</sequence>
<dbReference type="EMBL" id="CAMAPE010000001">
    <property type="protein sequence ID" value="CAH9051461.1"/>
    <property type="molecule type" value="Genomic_DNA"/>
</dbReference>
<feature type="transmembrane region" description="Helical" evidence="1">
    <location>
        <begin position="20"/>
        <end position="37"/>
    </location>
</feature>
<feature type="transmembrane region" description="Helical" evidence="1">
    <location>
        <begin position="195"/>
        <end position="215"/>
    </location>
</feature>
<comment type="caution">
    <text evidence="3">The sequence shown here is derived from an EMBL/GenBank/DDBJ whole genome shotgun (WGS) entry which is preliminary data.</text>
</comment>
<dbReference type="PANTHER" id="PTHR14795:SF0">
    <property type="entry name" value="TRANSMEMBRANE PROTEIN 62"/>
    <property type="match status" value="1"/>
</dbReference>
<evidence type="ECO:0000259" key="2">
    <source>
        <dbReference type="Pfam" id="PF24394"/>
    </source>
</evidence>
<keyword evidence="4" id="KW-1185">Reference proteome</keyword>
<dbReference type="InterPro" id="IPR056230">
    <property type="entry name" value="TMEM62_C"/>
</dbReference>
<dbReference type="Pfam" id="PF24394">
    <property type="entry name" value="TMEM62_C"/>
    <property type="match status" value="1"/>
</dbReference>
<reference evidence="3" key="1">
    <citation type="submission" date="2022-07" db="EMBL/GenBank/DDBJ databases">
        <authorList>
            <person name="Macas J."/>
            <person name="Novak P."/>
            <person name="Neumann P."/>
        </authorList>
    </citation>
    <scope>NUCLEOTIDE SEQUENCE</scope>
</reference>
<proteinExistence type="predicted"/>
<feature type="transmembrane region" description="Helical" evidence="1">
    <location>
        <begin position="221"/>
        <end position="242"/>
    </location>
</feature>
<dbReference type="Proteomes" id="UP001152484">
    <property type="component" value="Unassembled WGS sequence"/>
</dbReference>
<accession>A0A9P0YGD5</accession>
<name>A0A9P0YGD5_CUSEU</name>
<keyword evidence="1" id="KW-0472">Membrane</keyword>
<dbReference type="AlphaFoldDB" id="A0A9P0YGD5"/>
<dbReference type="PANTHER" id="PTHR14795">
    <property type="entry name" value="HELICASE RELATED"/>
    <property type="match status" value="1"/>
</dbReference>
<gene>
    <name evidence="3" type="ORF">CEURO_LOCUS221</name>
</gene>
<feature type="transmembrane region" description="Helical" evidence="1">
    <location>
        <begin position="132"/>
        <end position="156"/>
    </location>
</feature>
<protein>
    <recommendedName>
        <fullName evidence="2">TMEM62 C-terminal domain-containing protein</fullName>
    </recommendedName>
</protein>
<evidence type="ECO:0000313" key="4">
    <source>
        <dbReference type="Proteomes" id="UP001152484"/>
    </source>
</evidence>
<evidence type="ECO:0000256" key="1">
    <source>
        <dbReference type="SAM" id="Phobius"/>
    </source>
</evidence>
<keyword evidence="1" id="KW-1133">Transmembrane helix</keyword>
<evidence type="ECO:0000313" key="3">
    <source>
        <dbReference type="EMBL" id="CAH9051461.1"/>
    </source>
</evidence>
<keyword evidence="1" id="KW-0812">Transmembrane</keyword>
<feature type="domain" description="TMEM62 C-terminal" evidence="2">
    <location>
        <begin position="21"/>
        <end position="227"/>
    </location>
</feature>